<dbReference type="EMBL" id="LDPR01000010">
    <property type="protein sequence ID" value="KLO36183.1"/>
    <property type="molecule type" value="Genomic_DNA"/>
</dbReference>
<evidence type="ECO:0008006" key="3">
    <source>
        <dbReference type="Google" id="ProtNLM"/>
    </source>
</evidence>
<gene>
    <name evidence="1" type="ORF">ABH38_13390</name>
</gene>
<evidence type="ECO:0000313" key="2">
    <source>
        <dbReference type="Proteomes" id="UP000036334"/>
    </source>
</evidence>
<comment type="caution">
    <text evidence="1">The sequence shown here is derived from an EMBL/GenBank/DDBJ whole genome shotgun (WGS) entry which is preliminary data.</text>
</comment>
<keyword evidence="2" id="KW-1185">Reference proteome</keyword>
<name>A0A0I9UH41_9MYCO</name>
<dbReference type="Proteomes" id="UP000036334">
    <property type="component" value="Unassembled WGS sequence"/>
</dbReference>
<reference evidence="1 2" key="1">
    <citation type="submission" date="2015-05" db="EMBL/GenBank/DDBJ databases">
        <title>Genome sequence of Mycobacterium haemophilum.</title>
        <authorList>
            <person name="Greninger A.L."/>
            <person name="Cunningham G."/>
            <person name="Miller S."/>
        </authorList>
    </citation>
    <scope>NUCLEOTIDE SEQUENCE [LARGE SCALE GENOMIC DNA]</scope>
    <source>
        <strain evidence="2">UC1</strain>
    </source>
</reference>
<dbReference type="InterPro" id="IPR026349">
    <property type="entry name" value="CHP04255"/>
</dbReference>
<evidence type="ECO:0000313" key="1">
    <source>
        <dbReference type="EMBL" id="KLO36183.1"/>
    </source>
</evidence>
<dbReference type="AlphaFoldDB" id="A0A0I9UH41"/>
<sequence>MMPDVTGVAPRQEYPSPPVHEVICQVTFADPVPWSAATPGLLYRAVQDEYPAEPKSQTAVEASFDPSDGEVQVSRGAQRFVYSNEEQNRRFVVNERCLSVNALKPYENWPSLAQRFRRALDIFEKEVAEFKSASVSLRYINRIVIQGTAIDTSEYFTVPLVTTHQPNARIVGFFGRSQSISPETSINTTVTFASVEHSVDGESAFILDIDLAMPTPSDAGHDKLAELVNELHHWENHEFESSITDKCRKLFK</sequence>
<dbReference type="NCBIfam" id="TIGR04255">
    <property type="entry name" value="sporadTIGR04255"/>
    <property type="match status" value="1"/>
</dbReference>
<organism evidence="1 2">
    <name type="scientific">Mycobacterium haemophilum</name>
    <dbReference type="NCBI Taxonomy" id="29311"/>
    <lineage>
        <taxon>Bacteria</taxon>
        <taxon>Bacillati</taxon>
        <taxon>Actinomycetota</taxon>
        <taxon>Actinomycetes</taxon>
        <taxon>Mycobacteriales</taxon>
        <taxon>Mycobacteriaceae</taxon>
        <taxon>Mycobacterium</taxon>
    </lineage>
</organism>
<proteinExistence type="predicted"/>
<accession>A0A0I9UH41</accession>
<dbReference type="PATRIC" id="fig|29311.18.peg.4290"/>
<protein>
    <recommendedName>
        <fullName evidence="3">TIGR04255 family protein</fullName>
    </recommendedName>
</protein>